<feature type="region of interest" description="Disordered" evidence="22">
    <location>
        <begin position="3507"/>
        <end position="3536"/>
    </location>
</feature>
<feature type="compositionally biased region" description="Low complexity" evidence="22">
    <location>
        <begin position="4254"/>
        <end position="4270"/>
    </location>
</feature>
<keyword evidence="6" id="KW-0162">Chylomicron</keyword>
<dbReference type="GO" id="GO:0034362">
    <property type="term" value="C:low-density lipoprotein particle"/>
    <property type="evidence" value="ECO:0007669"/>
    <property type="project" value="UniProtKB-KW"/>
</dbReference>
<comment type="caution">
    <text evidence="21">Lacks conserved residue(s) required for the propagation of feature annotation.</text>
</comment>
<evidence type="ECO:0000256" key="15">
    <source>
        <dbReference type="ARBA" id="ARBA00023098"/>
    </source>
</evidence>
<dbReference type="Gene3D" id="1.25.10.20">
    <property type="entry name" value="Vitellinogen, superhelical"/>
    <property type="match status" value="1"/>
</dbReference>
<feature type="compositionally biased region" description="Polar residues" evidence="22">
    <location>
        <begin position="3967"/>
        <end position="3976"/>
    </location>
</feature>
<feature type="repeat" description="Pumilio" evidence="20">
    <location>
        <begin position="4377"/>
        <end position="4414"/>
    </location>
</feature>
<reference evidence="26" key="1">
    <citation type="submission" date="2012-01" db="EMBL/GenBank/DDBJ databases">
        <title>The Genome Sequence of Oreochromis niloticus (Nile Tilapia).</title>
        <authorList>
            <consortium name="Broad Institute Genome Assembly Team"/>
            <consortium name="Broad Institute Sequencing Platform"/>
            <person name="Di Palma F."/>
            <person name="Johnson J."/>
            <person name="Lander E.S."/>
            <person name="Lindblad-Toh K."/>
        </authorList>
    </citation>
    <scope>NUCLEOTIDE SEQUENCE [LARGE SCALE GENOMIC DNA]</scope>
</reference>
<dbReference type="GeneTree" id="ENSGT00590000083139"/>
<evidence type="ECO:0000256" key="12">
    <source>
        <dbReference type="ARBA" id="ARBA00022729"/>
    </source>
</evidence>
<dbReference type="SUPFAM" id="SSF56968">
    <property type="entry name" value="Lipovitellin-phosvitin complex, beta-sheet shell regions"/>
    <property type="match status" value="2"/>
</dbReference>
<keyword evidence="9" id="KW-0358">Heparin-binding</keyword>
<feature type="compositionally biased region" description="Pro residues" evidence="22">
    <location>
        <begin position="3520"/>
        <end position="3529"/>
    </location>
</feature>
<evidence type="ECO:0000256" key="21">
    <source>
        <dbReference type="PROSITE-ProRule" id="PRU00557"/>
    </source>
</evidence>
<evidence type="ECO:0000256" key="10">
    <source>
        <dbReference type="ARBA" id="ARBA00022677"/>
    </source>
</evidence>
<dbReference type="Proteomes" id="UP000005207">
    <property type="component" value="Linkage group LG15"/>
</dbReference>
<evidence type="ECO:0000256" key="9">
    <source>
        <dbReference type="ARBA" id="ARBA00022674"/>
    </source>
</evidence>
<dbReference type="SMART" id="SM00638">
    <property type="entry name" value="LPD_N"/>
    <property type="match status" value="1"/>
</dbReference>
<feature type="region of interest" description="Disordered" evidence="22">
    <location>
        <begin position="4203"/>
        <end position="4232"/>
    </location>
</feature>
<evidence type="ECO:0000256" key="17">
    <source>
        <dbReference type="ARBA" id="ARBA00023180"/>
    </source>
</evidence>
<dbReference type="GO" id="GO:0008203">
    <property type="term" value="P:cholesterol metabolic process"/>
    <property type="evidence" value="ECO:0007669"/>
    <property type="project" value="UniProtKB-KW"/>
</dbReference>
<dbReference type="Gene3D" id="2.20.80.10">
    <property type="entry name" value="Lipovitellin-phosvitin complex, chain A, domain 4"/>
    <property type="match status" value="1"/>
</dbReference>
<keyword evidence="5" id="KW-0963">Cytoplasm</keyword>
<keyword evidence="16" id="KW-1207">Sterol metabolism</keyword>
<evidence type="ECO:0000313" key="25">
    <source>
        <dbReference type="Ensembl" id="ENSONIP00000067944.1"/>
    </source>
</evidence>
<feature type="region of interest" description="Disordered" evidence="22">
    <location>
        <begin position="3944"/>
        <end position="3991"/>
    </location>
</feature>
<feature type="compositionally biased region" description="Polar residues" evidence="22">
    <location>
        <begin position="3944"/>
        <end position="3957"/>
    </location>
</feature>
<keyword evidence="15" id="KW-0443">Lipid metabolism</keyword>
<dbReference type="InterPro" id="IPR052418">
    <property type="entry name" value="Apolipoprotein_B"/>
</dbReference>
<evidence type="ECO:0000256" key="22">
    <source>
        <dbReference type="SAM" id="MobiDB-lite"/>
    </source>
</evidence>
<dbReference type="PANTHER" id="PTHR13769:SF1">
    <property type="entry name" value="APOLIPOPROTEIN B-100"/>
    <property type="match status" value="1"/>
</dbReference>
<evidence type="ECO:0000256" key="2">
    <source>
        <dbReference type="ARBA" id="ARBA00004502"/>
    </source>
</evidence>
<keyword evidence="12" id="KW-0732">Signal</keyword>
<dbReference type="SUPFAM" id="SSF48371">
    <property type="entry name" value="ARM repeat"/>
    <property type="match status" value="1"/>
</dbReference>
<evidence type="ECO:0000256" key="4">
    <source>
        <dbReference type="ARBA" id="ARBA00022448"/>
    </source>
</evidence>
<organism evidence="25 26">
    <name type="scientific">Oreochromis niloticus</name>
    <name type="common">Nile tilapia</name>
    <name type="synonym">Tilapia nilotica</name>
    <dbReference type="NCBI Taxonomy" id="8128"/>
    <lineage>
        <taxon>Eukaryota</taxon>
        <taxon>Metazoa</taxon>
        <taxon>Chordata</taxon>
        <taxon>Craniata</taxon>
        <taxon>Vertebrata</taxon>
        <taxon>Euteleostomi</taxon>
        <taxon>Actinopterygii</taxon>
        <taxon>Neopterygii</taxon>
        <taxon>Teleostei</taxon>
        <taxon>Neoteleostei</taxon>
        <taxon>Acanthomorphata</taxon>
        <taxon>Ovalentaria</taxon>
        <taxon>Cichlomorphae</taxon>
        <taxon>Cichliformes</taxon>
        <taxon>Cichlidae</taxon>
        <taxon>African cichlids</taxon>
        <taxon>Pseudocrenilabrinae</taxon>
        <taxon>Oreochromini</taxon>
        <taxon>Oreochromis</taxon>
    </lineage>
</organism>
<dbReference type="Pfam" id="PF09172">
    <property type="entry name" value="Vit_open_b-sht"/>
    <property type="match status" value="1"/>
</dbReference>
<feature type="region of interest" description="Disordered" evidence="22">
    <location>
        <begin position="3678"/>
        <end position="3767"/>
    </location>
</feature>
<evidence type="ECO:0000256" key="20">
    <source>
        <dbReference type="PROSITE-ProRule" id="PRU00317"/>
    </source>
</evidence>
<feature type="domain" description="Vitellogenin" evidence="24">
    <location>
        <begin position="38"/>
        <end position="649"/>
    </location>
</feature>
<dbReference type="GO" id="GO:0042627">
    <property type="term" value="C:chylomicron"/>
    <property type="evidence" value="ECO:0007669"/>
    <property type="project" value="UniProtKB-KW"/>
</dbReference>
<dbReference type="SMART" id="SM00025">
    <property type="entry name" value="Pumilio"/>
    <property type="match status" value="6"/>
</dbReference>
<dbReference type="PROSITE" id="PS50302">
    <property type="entry name" value="PUM"/>
    <property type="match status" value="5"/>
</dbReference>
<dbReference type="InterPro" id="IPR001747">
    <property type="entry name" value="Vitellogenin_N"/>
</dbReference>
<feature type="repeat" description="Pumilio" evidence="20">
    <location>
        <begin position="4504"/>
        <end position="4546"/>
    </location>
</feature>
<feature type="compositionally biased region" description="Basic and acidic residues" evidence="22">
    <location>
        <begin position="3700"/>
        <end position="3731"/>
    </location>
</feature>
<dbReference type="InterPro" id="IPR016024">
    <property type="entry name" value="ARM-type_fold"/>
</dbReference>
<keyword evidence="18" id="KW-0753">Steroid metabolism</keyword>
<evidence type="ECO:0000256" key="3">
    <source>
        <dbReference type="ARBA" id="ARBA00004613"/>
    </source>
</evidence>
<keyword evidence="19" id="KW-0850">VLDL</keyword>
<evidence type="ECO:0000256" key="18">
    <source>
        <dbReference type="ARBA" id="ARBA00023221"/>
    </source>
</evidence>
<evidence type="ECO:0008006" key="27">
    <source>
        <dbReference type="Google" id="ProtNLM"/>
    </source>
</evidence>
<feature type="compositionally biased region" description="Low complexity" evidence="22">
    <location>
        <begin position="4096"/>
        <end position="4122"/>
    </location>
</feature>
<gene>
    <name evidence="25" type="primary">pum2</name>
</gene>
<keyword evidence="26" id="KW-1185">Reference proteome</keyword>
<dbReference type="GO" id="GO:0034361">
    <property type="term" value="C:very-low-density lipoprotein particle"/>
    <property type="evidence" value="ECO:0007669"/>
    <property type="project" value="UniProtKB-KW"/>
</dbReference>
<dbReference type="GO" id="GO:0005319">
    <property type="term" value="F:lipid transporter activity"/>
    <property type="evidence" value="ECO:0007669"/>
    <property type="project" value="InterPro"/>
</dbReference>
<comment type="subcellular location">
    <subcellularLocation>
        <location evidence="1">Cytoplasm</location>
    </subcellularLocation>
    <subcellularLocation>
        <location evidence="2">Lipid droplet</location>
    </subcellularLocation>
    <subcellularLocation>
        <location evidence="3">Secreted</location>
    </subcellularLocation>
</comment>
<accession>A0A669E8N1</accession>
<dbReference type="InterPro" id="IPR001313">
    <property type="entry name" value="Pumilio_RNA-bd_rpt"/>
</dbReference>
<dbReference type="Pfam" id="PF06448">
    <property type="entry name" value="DUF1081"/>
    <property type="match status" value="1"/>
</dbReference>
<evidence type="ECO:0000256" key="1">
    <source>
        <dbReference type="ARBA" id="ARBA00004496"/>
    </source>
</evidence>
<feature type="region of interest" description="Disordered" evidence="22">
    <location>
        <begin position="4059"/>
        <end position="4135"/>
    </location>
</feature>
<dbReference type="GO" id="GO:0005737">
    <property type="term" value="C:cytoplasm"/>
    <property type="evidence" value="ECO:0007669"/>
    <property type="project" value="UniProtKB-SubCell"/>
</dbReference>
<feature type="domain" description="PUM-HD" evidence="23">
    <location>
        <begin position="4285"/>
        <end position="4590"/>
    </location>
</feature>
<evidence type="ECO:0000256" key="8">
    <source>
        <dbReference type="ARBA" id="ARBA00022548"/>
    </source>
</evidence>
<dbReference type="InterPro" id="IPR009454">
    <property type="entry name" value="Lipid_transpt_open_b-sht"/>
</dbReference>
<dbReference type="InterPro" id="IPR015817">
    <property type="entry name" value="Vitellinogen_open_b-sht_sub1"/>
</dbReference>
<keyword evidence="10" id="KW-0551">Lipid droplet</keyword>
<evidence type="ECO:0000313" key="26">
    <source>
        <dbReference type="Proteomes" id="UP000005207"/>
    </source>
</evidence>
<evidence type="ECO:0000256" key="6">
    <source>
        <dbReference type="ARBA" id="ARBA00022513"/>
    </source>
</evidence>
<dbReference type="InterPro" id="IPR011030">
    <property type="entry name" value="Lipovitellin_superhlx_dom"/>
</dbReference>
<feature type="compositionally biased region" description="Low complexity" evidence="22">
    <location>
        <begin position="4220"/>
        <end position="4232"/>
    </location>
</feature>
<dbReference type="Pfam" id="PF00806">
    <property type="entry name" value="PUF"/>
    <property type="match status" value="6"/>
</dbReference>
<feature type="compositionally biased region" description="Low complexity" evidence="22">
    <location>
        <begin position="4059"/>
        <end position="4089"/>
    </location>
</feature>
<dbReference type="GO" id="GO:0008201">
    <property type="term" value="F:heparin binding"/>
    <property type="evidence" value="ECO:0007669"/>
    <property type="project" value="UniProtKB-KW"/>
</dbReference>
<dbReference type="SUPFAM" id="SSF48431">
    <property type="entry name" value="Lipovitellin-phosvitin complex, superhelical domain"/>
    <property type="match status" value="1"/>
</dbReference>
<feature type="region of interest" description="Disordered" evidence="22">
    <location>
        <begin position="4253"/>
        <end position="4282"/>
    </location>
</feature>
<dbReference type="InterPro" id="IPR011989">
    <property type="entry name" value="ARM-like"/>
</dbReference>
<reference evidence="25" key="3">
    <citation type="submission" date="2025-09" db="UniProtKB">
        <authorList>
            <consortium name="Ensembl"/>
        </authorList>
    </citation>
    <scope>IDENTIFICATION</scope>
</reference>
<protein>
    <recommendedName>
        <fullName evidence="27">Vitellogenin domain-containing protein</fullName>
    </recommendedName>
</protein>
<dbReference type="PROSITE" id="PS51211">
    <property type="entry name" value="VITELLOGENIN"/>
    <property type="match status" value="1"/>
</dbReference>
<dbReference type="Ensembl" id="ENSONIT00000067661.1">
    <property type="protein sequence ID" value="ENSONIP00000067944.1"/>
    <property type="gene ID" value="ENSONIG00000006129.2"/>
</dbReference>
<feature type="repeat" description="Pumilio" evidence="20">
    <location>
        <begin position="4305"/>
        <end position="4340"/>
    </location>
</feature>
<dbReference type="CDD" id="cd07920">
    <property type="entry name" value="Pumilio"/>
    <property type="match status" value="1"/>
</dbReference>
<keyword evidence="14" id="KW-0445">Lipid transport</keyword>
<dbReference type="InterPro" id="IPR015819">
    <property type="entry name" value="Lipid_transp_b-sht_shell"/>
</dbReference>
<evidence type="ECO:0000256" key="14">
    <source>
        <dbReference type="ARBA" id="ARBA00023055"/>
    </source>
</evidence>
<keyword evidence="8" id="KW-0153">Cholesterol metabolism</keyword>
<evidence type="ECO:0000256" key="5">
    <source>
        <dbReference type="ARBA" id="ARBA00022490"/>
    </source>
</evidence>
<reference evidence="25" key="2">
    <citation type="submission" date="2025-08" db="UniProtKB">
        <authorList>
            <consortium name="Ensembl"/>
        </authorList>
    </citation>
    <scope>IDENTIFICATION</scope>
</reference>
<dbReference type="Gene3D" id="2.20.50.20">
    <property type="entry name" value="Lipovitellin. Chain A, domain 3"/>
    <property type="match status" value="1"/>
</dbReference>
<feature type="repeat" description="Pumilio" evidence="20">
    <location>
        <begin position="4341"/>
        <end position="4376"/>
    </location>
</feature>
<dbReference type="InterPro" id="IPR033133">
    <property type="entry name" value="PUM-HD"/>
</dbReference>
<dbReference type="Gene3D" id="2.30.230.10">
    <property type="entry name" value="Lipovitellin, beta-sheet shell regions, chain A"/>
    <property type="match status" value="1"/>
</dbReference>
<evidence type="ECO:0000259" key="23">
    <source>
        <dbReference type="PROSITE" id="PS50303"/>
    </source>
</evidence>
<dbReference type="GO" id="GO:0010608">
    <property type="term" value="P:post-transcriptional regulation of gene expression"/>
    <property type="evidence" value="ECO:0007669"/>
    <property type="project" value="UniProtKB-ARBA"/>
</dbReference>
<dbReference type="Pfam" id="PF01347">
    <property type="entry name" value="Vitellogenin_N"/>
    <property type="match status" value="1"/>
</dbReference>
<evidence type="ECO:0000256" key="16">
    <source>
        <dbReference type="ARBA" id="ARBA00023166"/>
    </source>
</evidence>
<evidence type="ECO:0000256" key="7">
    <source>
        <dbReference type="ARBA" id="ARBA00022525"/>
    </source>
</evidence>
<evidence type="ECO:0000256" key="19">
    <source>
        <dbReference type="ARBA" id="ARBA00023313"/>
    </source>
</evidence>
<dbReference type="InterPro" id="IPR033712">
    <property type="entry name" value="Pumilio_RNA-bd"/>
</dbReference>
<evidence type="ECO:0000256" key="11">
    <source>
        <dbReference type="ARBA" id="ARBA00022710"/>
    </source>
</evidence>
<evidence type="ECO:0000259" key="24">
    <source>
        <dbReference type="PROSITE" id="PS51211"/>
    </source>
</evidence>
<keyword evidence="7" id="KW-0964">Secreted</keyword>
<dbReference type="SMART" id="SM01169">
    <property type="entry name" value="DUF1943"/>
    <property type="match status" value="1"/>
</dbReference>
<sequence length="4590" mass="506703">MLHCNGNLCVCLGFFRFSEQDVGSVEEPSPACFLAKRYRHFRRFVYDYEAETFNTVNGATDNKSGPKVSCTVEVDVPQTCSFILRTTECSLSEAVGVDDEGNPLYRPAAGAEAFKAAMEKNTLKITVEGQTDVKLYPEDDEPVNILNIKRGIVSALMVPVMEEEKNNEMPTVHGVCSTNFTVNNRQDIATDVTVSRDLSRCDWFTARRQDTSPLALVSGMKYGLSKLIRSTQSCNYRFDNQKKHMTSGTCTEKHIFLPLSHENQYGISAMVKQTVTLRATAKINDRIFDHNEDNVKYLPMDVVDDKSPVQTMDAVAATMQKLNSLSETNEGEKRAGLFRQLVSEFRGLKGDILNSAIVEMTDISPSLTWQALAQCGTPECTSAMLKLLRTFDGDAVEVDAVVYALGLLPNPSRQMVKDLLAMAQYKQSKPIMYALSNAARKLYKSEGVTPEITAVYKYIASLLGADCRGKNTDVVGNMGDAMEAVDPAIKTTLLKCMRQPATTLSVQLAAIQAFRRMSVTDEIRANLQRVSQYSKGAVQKRLAAYLTLMRNPEDSDIEVVKKLLNQEQNEQIRAFVSSHIYNIISSTDSETKKLGEKIMDALQDTEVSTHSDYTTKSRNYELGMAHESMAAKIQGNVIFDPSSTLPREVLLETTLNAFGYSMDIWEVGMEGKGFEPTIEALFGKNGFFPDTVSKALYWAEEQMSPKIKEVLEKWVAPLKIEGQKAPENLAIEIVRNLNKLVKDLLNRESPEAMAYLRLMGAELGYIKSNELKSIAENAMMYANIFMRIMPTKVMSNLISSTRNEIFAHYIFMDNKFMMSTASGLPLTFALSGTFAPGAKGGLRITPNMELVFMPAIGIEFMTQMGIHVPEFVVSSVEMHTNMYHESSFNAKITMEQNQVKLSIPAPQDTMKFLRISNKVMIVGAGHATVIPHRLADSSCSPLFSGVKYCTKTLHGDAPGKTAVPYFPLNGETEFALDIEPTKEVSEYTASITYGEEKDGRHKVNSVKMTLKAEGAQPTEATVTMKYNRNRNVFSTQIYIPDFDVEAGVKLGMTDSNARGKSITLEISNKNVPQLTLTGRAKLQAMTDGMLQLQLLVPSLRTDATVTATMSKADGLTMEIRSDVKLPEISSIQAVTFKYGEEQAEVQLTSNMNAETKVPVHYTKVLEAWLRKTAEDVMDQRVVKTDMKLRHILNKGLEASNIWMDKVSADCPYMARLRNSLTMMELPSVPENLFMNLESTLRYQFNQDRLTITIPVPFGGKSSEELRIPQMVTTPHISMPKLGIDFAPRGIQIPTFNIPSDYDLTLPLMGMVEMAAKVDTNYYKWEATAYAGNNTAESPNYVAKFNIMADSPIKFLSFSAEGATKVTDTEAKTMEFTLDGSLKHMLITTGFNVQETIAVTDSLMSTGRYNVHAVAPVGLDTSLTITTQTALDSKKLFGNVNTNGSVTVGPMTATTTYLYTFSVEPAKKEAIMQSSLNVKSEDLKLENKMKASYAEEELLFDSNTKVNSDPIVHNTKINLRYKDLKLTIQSSSETQADERMLRSQTEFAASRGQASLRIENLADDTSNRIYSLLTGSLNPSGLEVNTEASMNIFSSLASHKADFSLNTNGLTTSCTTTAQHSPFTFENIFNGTVDTSSATMSLTTKGGIKENKAELTIGGKIATTDVYLNSNFEANLFDINSRNRVNFRVNENGLTLSNNMVGSFKEMRSENTNALSLTLRSFTLQSKTDNLLDSSNSYKHDITVEMDRSAASVIVKNDLKIMEVSFVNDAQFKAKPYNLELTGTVTGAFSEEELKHIYEIKFIDLVLSAKYNTNGKLLGTQMTHTTDIEVAGLTMKFNNVANFNSPSLHLDSKVATVAAPFTLNIDSIFNSNGAVHLYGKQSGELYSKFLLRAQPMLFTQSFEYRASTTHELEGRPTITTNMDNKFSSMLSLQEQSVALKVTSKVNEHGFEQEMSAYNNAERMGVEMAGAVSTPLFSESSQNYGISGFVKYDKNSDSHSLQIPFIEHLPAFVEKMKSTVMVLMDNSIEMLKDINNRYEISAKFQLKVAELKEAIDNFDFNLFVQDLRKFISSMENFITNLTSKLPTEKVMNILKSIKDTIMVWMKKHDIANKFQVIYTKIEEILSSFEVEKQIGAFMDEIVKIMKQYQVREKIQHAFDALRSIDIQLVMKNIMVPVQELLNELYAFDFKQLIDDMSDYFMRMIQKVKSFDYDTLTMELKEKVADMSKIPCFGKLYGEFRVTSPHYKLTTTADLENTTTISDTPEFKMNLISKTTSTLRILDFTVDASAHLSVPKMSHLSISEVIKVDQSSFKLDHKGQMTFYGLTAEASAHTTSTATTELYSATLVNNAVFNMENGISTTVATNYKHDLNMPALNIFSEMEINEKVVFLLKDGSIQLTFNNVASEKYAIRDFSDEARHKSDLSVIMDFHKAKVSFTGTTNSTLLKMNQNVGAEICIFSHVVVDAKAETETPFIKNSVAELKFEAKVEDMKIDFSASHSAQLVGQVEGTLSSSALALVTPNEIKLYTKNTANTKIALPLKLSGKIDLQNDIAFNVSTKVQQASWTGLARFNQYKYSHDFAVDNRETEINLHSQIKGDANLDVLKQPITIPEITLPFVDMKTPKVEDYSLWEDTGLGNLLITTQQTFDMSSKLKYTKNHELITIDINMDPVINAINTNFKTLHKKMMNGKDRAAAILATSYDKAKEEYEKYSTELPKTITVPAYKVPMMNIETSTFTIPLPDFTLITMPTLRVPSALRKVTLPKITLPKIQSIKIPVMGDMTYEISMKTPMITLKTTASILNQDSITIKLDASSTSEFEILNGMIEGNTNVNVIGGFKMASLLNVKHSMLEGHHDSTIFLTTENVAIAITNTAKVNILDLTMEIYEEITGNPEEGLIVSVSNPSAGLIAVQMQAKQPAQVKARLYGRYPSEPSTDIDILGLKMSVINSEKLNLQTTWNMEIPYEMMLGAKKQVPAVMEIVSESAIMTYNKVNKQVRRLEGSFAQAKKQGNVMFKRAINSLESVKSCKIVTTVTDNTVLILKNYQKKVEKFLDAVVKFLRETRFQIPGYKEKLSGLEVYQKCTAFVVDVSEEAVHKIPEYLSSMFATALDYFQAIEFTFPGSNRIVSGKEILDDMLVALKKIQDQVVVTVRKFRDIRLEDIIKKLSAITQFTIQQSEKLLQTLKSQNLETLSDFVSTAYNDAMNSPVLAGVVKPVEEVCRVVMEYLKAVAAKLQNILADISSKQLTADIQSWINSMVKGINTLQNNAITSLKEKSKNVEKYVRVSDQKVEVDIPLDPLFRDVFQRVWAVHREAHQNDVGVRIGERPQPVVVLLSGCVPQSQLDLLVIHFYVRHIRLKHSRDIHFWKLVFAEYYQVILGGEVSLRLISMVPHVRLPNTGGFGAQKARWEGKLTLTLLYACLRSSRYLQGGGTSVDKLLNRVDGVQQAQILSRHDNALSRGMSIPCSILGMNDVAWQETRGGMLHANGAPESGGVRVHGGGPLATVGGAGQAPGGPHIQGMDRVPNPTPGTPQPPLSGRSQDDATVGYFFQRQPGEQLVSCTPSKHRWPTGDANHVDQVRAVDEMNYDFQALALESRGMGELLPAKKLWDSDELAKDGRKGMLLGEEWRDNAWGSSHHSVSQPIMVQRRPGQGFHGNGDANSVLSPRSEGGGLGVSMVEYVLSSSPGDKMDGRYRNGGYGAGDADQDGREKSDAQEKVSPFEEDKSPEMKVGEESDPTKANGRGLLNGMDRDCKDFNPTPGSRQASPTEAVERMGPSQTGLEMMGQHHHPHVLQQQNPSQNKVQAEDFQNQEAQNMGGMEQQAGVESLQFDYAGNQIQVDSSGTPVGLFDYNSQQQLFQRSNPLTVQQLTAAQQQQYALAAAQQQHLAGLAPAFVPNPYIINAAPPGADPYTAAGLAAAATLAGPTVVPPQYYGVPWGVYPANLFQQQPASTANHSANQQASSQGPGPGQPQVMRTGTNQRPLTPGQGQQSQQESLAAAAAANPALAYTGMPGYQVLAPAAYYDQTGALVMGPGARTGLGGPVRLVQTPLLINHAAAQAAAAVSASGSGNNMSGPPANGLYRSMPQAQPQPQQQQAPPPSSGLPSSSFYGSGSVPNTSQSSSLFSHTSAAPPPPSSSLGFSSTGGSLGVGLGSALGGFGSSVSSSTSSSVSRRDSLLASSDLYKRGGSSLTPIGQPFYNSLGYSSSPSPIGLTPGHSPLTPPPSLPSSHGSSSSLHLGGLTNGSGRYISAAPGAEAKYRSTGSTSSLFNSSSQLFPPSRPRYSRSDVMPSGRSRLLEDFRNNRFPNLQLRDLPGHMVEFSQDQHGSRFIQQKLERATPAERQMVFGEILQAAYQLMTDVFGNYVIQKFFEFGSADQKLALATRIRGHVLPLALQMYGCRVIQKALESISSDQQVISDIVRELDGHVLKCVKDQNGNHVVQKCIECVQPQALQFIIDAFQGQTRVIRRVALISKSSDVLSLHVFVLSTHPYGCRKCVIHSSRAERALLIDEVCCQKDGPHSALYTMMKDQYANYVVQRMIDMAEPAQRKIIMHKIRPHIATLRKYTYGKHILAKLEKYYMKSGSELGPIGGPTNGLM</sequence>
<keyword evidence="4" id="KW-0813">Transport</keyword>
<dbReference type="GO" id="GO:0005811">
    <property type="term" value="C:lipid droplet"/>
    <property type="evidence" value="ECO:0007669"/>
    <property type="project" value="UniProtKB-SubCell"/>
</dbReference>
<name>A0A669E8N1_ORENI</name>
<keyword evidence="17" id="KW-0325">Glycoprotein</keyword>
<feature type="repeat" description="Pumilio" evidence="20">
    <location>
        <begin position="4415"/>
        <end position="4450"/>
    </location>
</feature>
<dbReference type="GO" id="GO:0003723">
    <property type="term" value="F:RNA binding"/>
    <property type="evidence" value="ECO:0007669"/>
    <property type="project" value="InterPro"/>
</dbReference>
<dbReference type="InterPro" id="IPR015816">
    <property type="entry name" value="Vitellinogen_b-sht_N"/>
</dbReference>
<evidence type="ECO:0000256" key="13">
    <source>
        <dbReference type="ARBA" id="ARBA00022737"/>
    </source>
</evidence>
<dbReference type="PANTHER" id="PTHR13769">
    <property type="entry name" value="APOLIPOPROTEIN B"/>
    <property type="match status" value="1"/>
</dbReference>
<dbReference type="InParanoid" id="A0A669E8N1"/>
<dbReference type="PROSITE" id="PS50303">
    <property type="entry name" value="PUM_HD"/>
    <property type="match status" value="1"/>
</dbReference>
<dbReference type="InterPro" id="IPR015255">
    <property type="entry name" value="Vitellinogen_open_b-sht"/>
</dbReference>
<feature type="compositionally biased region" description="Low complexity" evidence="22">
    <location>
        <begin position="3979"/>
        <end position="3991"/>
    </location>
</feature>
<proteinExistence type="predicted"/>
<keyword evidence="13" id="KW-0677">Repeat</keyword>
<keyword evidence="11" id="KW-0427">LDL</keyword>
<dbReference type="Gene3D" id="1.25.10.10">
    <property type="entry name" value="Leucine-rich Repeat Variant"/>
    <property type="match status" value="2"/>
</dbReference>